<dbReference type="GO" id="GO:0005975">
    <property type="term" value="P:carbohydrate metabolic process"/>
    <property type="evidence" value="ECO:0007669"/>
    <property type="project" value="UniProtKB-ARBA"/>
</dbReference>
<dbReference type="InterPro" id="IPR000601">
    <property type="entry name" value="PKD_dom"/>
</dbReference>
<gene>
    <name evidence="3" type="ORF">H0B56_05890</name>
</gene>
<evidence type="ECO:0000313" key="3">
    <source>
        <dbReference type="EMBL" id="MBA0125069.1"/>
    </source>
</evidence>
<comment type="caution">
    <text evidence="3">The sequence shown here is derived from an EMBL/GenBank/DDBJ whole genome shotgun (WGS) entry which is preliminary data.</text>
</comment>
<dbReference type="InterPro" id="IPR012334">
    <property type="entry name" value="Pectin_lyas_fold"/>
</dbReference>
<dbReference type="SUPFAM" id="SSF51126">
    <property type="entry name" value="Pectin lyase-like"/>
    <property type="match status" value="1"/>
</dbReference>
<dbReference type="Pfam" id="PF18911">
    <property type="entry name" value="PKD_4"/>
    <property type="match status" value="1"/>
</dbReference>
<dbReference type="Gene3D" id="2.60.40.10">
    <property type="entry name" value="Immunoglobulins"/>
    <property type="match status" value="1"/>
</dbReference>
<sequence length="602" mass="63242">MSTFKGALARAGTRTGIIALAVAILAGGTLSAHDTARAQDCIAPTGDLSGTLDHANIQDADGPTVQLCAGTFYINDTIDITEPDTTLLGAGSDDTVIRATPMRMFVGRVCGIEGKPMISVNDRPDGHDSCTTGPVDGVEIADLALRATDATWVQFGIRSWNNGWDSGTCTRGDQPTVHVHDTEVRELEPLWSHGIRMGNVCDVVIERNHVVDIDPERSGEGIGISTHGDSDIARSEHVRISGNVVDGVGGRGIVCATSSGLDQSAGTARHIAIRSNTVTDVDEDSSLGIELYNRCHDSVIEDNRLDHGISVVHSHNVGIRRNRVVDTRAGADGFIGLEVGNVRDAVLADNVVDSGVQYGGAVLAWNGFTTRRVTAVRNDFRNARETGLWLMADNDGLSGIEYVYARGGTCPASGGGTKPCGVTGTDGTGERGDGHGVLLWHDTRFVTLDDLAITDNAGAGVSGAGVQADYLAVLGNTFSGNSEPANWSLGAWPSNMRWAGNDCAGDCDGLTSGEWATDGWDPPDAAIAMPSTATVGEPVTFTSRSTDSEGISDEQWDLGTGVPRSADGTVRYTEPGTYRVSLTVWNTKGQADSAEHVITVEP</sequence>
<accession>A0A838A928</accession>
<organism evidence="3 4">
    <name type="scientific">Haloechinothrix aidingensis</name>
    <dbReference type="NCBI Taxonomy" id="2752311"/>
    <lineage>
        <taxon>Bacteria</taxon>
        <taxon>Bacillati</taxon>
        <taxon>Actinomycetota</taxon>
        <taxon>Actinomycetes</taxon>
        <taxon>Pseudonocardiales</taxon>
        <taxon>Pseudonocardiaceae</taxon>
        <taxon>Haloechinothrix</taxon>
    </lineage>
</organism>
<dbReference type="SUPFAM" id="SSF49299">
    <property type="entry name" value="PKD domain"/>
    <property type="match status" value="1"/>
</dbReference>
<name>A0A838A928_9PSEU</name>
<dbReference type="InterPro" id="IPR011050">
    <property type="entry name" value="Pectin_lyase_fold/virulence"/>
</dbReference>
<dbReference type="SMART" id="SM00710">
    <property type="entry name" value="PbH1"/>
    <property type="match status" value="6"/>
</dbReference>
<dbReference type="CDD" id="cd00146">
    <property type="entry name" value="PKD"/>
    <property type="match status" value="1"/>
</dbReference>
<dbReference type="PROSITE" id="PS50093">
    <property type="entry name" value="PKD"/>
    <property type="match status" value="1"/>
</dbReference>
<dbReference type="InterPro" id="IPR022409">
    <property type="entry name" value="PKD/Chitinase_dom"/>
</dbReference>
<dbReference type="InterPro" id="IPR006626">
    <property type="entry name" value="PbH1"/>
</dbReference>
<dbReference type="InterPro" id="IPR013783">
    <property type="entry name" value="Ig-like_fold"/>
</dbReference>
<evidence type="ECO:0000313" key="4">
    <source>
        <dbReference type="Proteomes" id="UP000582974"/>
    </source>
</evidence>
<dbReference type="EMBL" id="JACCKD010000002">
    <property type="protein sequence ID" value="MBA0125069.1"/>
    <property type="molecule type" value="Genomic_DNA"/>
</dbReference>
<dbReference type="Gene3D" id="2.160.20.10">
    <property type="entry name" value="Single-stranded right-handed beta-helix, Pectin lyase-like"/>
    <property type="match status" value="2"/>
</dbReference>
<feature type="region of interest" description="Disordered" evidence="1">
    <location>
        <begin position="543"/>
        <end position="563"/>
    </location>
</feature>
<keyword evidence="4" id="KW-1185">Reference proteome</keyword>
<proteinExistence type="predicted"/>
<dbReference type="RefSeq" id="WP_180891917.1">
    <property type="nucleotide sequence ID" value="NZ_JACCKD010000002.1"/>
</dbReference>
<dbReference type="InterPro" id="IPR039448">
    <property type="entry name" value="Beta_helix"/>
</dbReference>
<protein>
    <submittedName>
        <fullName evidence="3">Right-handed parallel beta-helix repeat-containing protein</fullName>
    </submittedName>
</protein>
<evidence type="ECO:0000256" key="1">
    <source>
        <dbReference type="SAM" id="MobiDB-lite"/>
    </source>
</evidence>
<dbReference type="AlphaFoldDB" id="A0A838A928"/>
<dbReference type="Proteomes" id="UP000582974">
    <property type="component" value="Unassembled WGS sequence"/>
</dbReference>
<evidence type="ECO:0000259" key="2">
    <source>
        <dbReference type="PROSITE" id="PS50093"/>
    </source>
</evidence>
<dbReference type="InterPro" id="IPR035986">
    <property type="entry name" value="PKD_dom_sf"/>
</dbReference>
<dbReference type="Pfam" id="PF13229">
    <property type="entry name" value="Beta_helix"/>
    <property type="match status" value="1"/>
</dbReference>
<reference evidence="3 4" key="1">
    <citation type="submission" date="2020-07" db="EMBL/GenBank/DDBJ databases">
        <title>Genome of Haloechinothrix sp.</title>
        <authorList>
            <person name="Tang S.-K."/>
            <person name="Yang L."/>
            <person name="Zhu W.-Y."/>
        </authorList>
    </citation>
    <scope>NUCLEOTIDE SEQUENCE [LARGE SCALE GENOMIC DNA]</scope>
    <source>
        <strain evidence="3 4">YIM 98757</strain>
    </source>
</reference>
<dbReference type="SMART" id="SM00089">
    <property type="entry name" value="PKD"/>
    <property type="match status" value="1"/>
</dbReference>
<feature type="domain" description="PKD" evidence="2">
    <location>
        <begin position="522"/>
        <end position="602"/>
    </location>
</feature>